<organism evidence="3 4">
    <name type="scientific">Endozoicomonas lisbonensis</name>
    <dbReference type="NCBI Taxonomy" id="3120522"/>
    <lineage>
        <taxon>Bacteria</taxon>
        <taxon>Pseudomonadati</taxon>
        <taxon>Pseudomonadota</taxon>
        <taxon>Gammaproteobacteria</taxon>
        <taxon>Oceanospirillales</taxon>
        <taxon>Endozoicomonadaceae</taxon>
        <taxon>Endozoicomonas</taxon>
    </lineage>
</organism>
<evidence type="ECO:0000259" key="2">
    <source>
        <dbReference type="Pfam" id="PF11740"/>
    </source>
</evidence>
<reference evidence="3 4" key="1">
    <citation type="submission" date="2024-06" db="EMBL/GenBank/DDBJ databases">
        <title>Genomic Encyclopedia of Type Strains, Phase V (KMG-V): Genome sequencing to study the core and pangenomes of soil and plant-associated prokaryotes.</title>
        <authorList>
            <person name="Whitman W."/>
        </authorList>
    </citation>
    <scope>NUCLEOTIDE SEQUENCE [LARGE SCALE GENOMIC DNA]</scope>
    <source>
        <strain evidence="3 4">NE40</strain>
    </source>
</reference>
<proteinExistence type="predicted"/>
<name>A0ABV2SBZ0_9GAMM</name>
<evidence type="ECO:0000313" key="4">
    <source>
        <dbReference type="Proteomes" id="UP001549366"/>
    </source>
</evidence>
<dbReference type="EMBL" id="JBEWTB010000001">
    <property type="protein sequence ID" value="MET4754879.1"/>
    <property type="molecule type" value="Genomic_DNA"/>
</dbReference>
<evidence type="ECO:0000313" key="3">
    <source>
        <dbReference type="EMBL" id="MET4754879.1"/>
    </source>
</evidence>
<dbReference type="Proteomes" id="UP001549366">
    <property type="component" value="Unassembled WGS sequence"/>
</dbReference>
<keyword evidence="4" id="KW-1185">Reference proteome</keyword>
<comment type="caution">
    <text evidence="3">The sequence shown here is derived from an EMBL/GenBank/DDBJ whole genome shotgun (WGS) entry which is preliminary data.</text>
</comment>
<protein>
    <submittedName>
        <fullName evidence="3">Colicin import membrane protein</fullName>
    </submittedName>
</protein>
<evidence type="ECO:0000256" key="1">
    <source>
        <dbReference type="SAM" id="Coils"/>
    </source>
</evidence>
<dbReference type="InterPro" id="IPR021104">
    <property type="entry name" value="KfrA_DNA-bd_N"/>
</dbReference>
<feature type="domain" description="KfrA N-terminal DNA-binding" evidence="2">
    <location>
        <begin position="12"/>
        <end position="126"/>
    </location>
</feature>
<gene>
    <name evidence="3" type="ORF">V5J35_000071</name>
</gene>
<sequence length="342" mass="39244">MTKKFTISDEKRQDIMAAADALEAEGQKVTIKSVIQFMGGGSFEYVSPVLRDRRQARKPVYAIPSELPEPVMATVEQLVKQTGAELWSAVSQLADEKIEQAQQAAQADREASEQQLSELESRYWQLVHETKALSTEKQRLEQLTERQAEDLRIKDQRLFAMQDKLEAGAERLLDSERTVKDLNQEYQALNERYYQEKDQTRETIEKQTTEIESLTADKAETEQSLQEATAAFATERQNTENKIRKLETTVAGLQSRIDDRSTQLERLSKKNREQAERIETLVKADTELKAALARIRELSIETGELKQENKRLYKESGELKARLDFVQQQVAATDDQPDYQEP</sequence>
<feature type="coiled-coil region" evidence="1">
    <location>
        <begin position="90"/>
        <end position="329"/>
    </location>
</feature>
<dbReference type="Pfam" id="PF11740">
    <property type="entry name" value="KfrA_N"/>
    <property type="match status" value="1"/>
</dbReference>
<accession>A0ABV2SBZ0</accession>
<dbReference type="RefSeq" id="WP_354011680.1">
    <property type="nucleotide sequence ID" value="NZ_JBEWTA010000003.1"/>
</dbReference>
<keyword evidence="1" id="KW-0175">Coiled coil</keyword>